<dbReference type="Proteomes" id="UP000070529">
    <property type="component" value="Unassembled WGS sequence"/>
</dbReference>
<evidence type="ECO:0000313" key="1">
    <source>
        <dbReference type="EMBL" id="KXF81852.1"/>
    </source>
</evidence>
<dbReference type="AlphaFoldDB" id="A0A135I8R8"/>
<accession>A0A135I8R8</accession>
<name>A0A135I8R8_9GAMM</name>
<evidence type="ECO:0000313" key="2">
    <source>
        <dbReference type="Proteomes" id="UP000070529"/>
    </source>
</evidence>
<organism evidence="1 2">
    <name type="scientific">Enterovibrio coralii</name>
    <dbReference type="NCBI Taxonomy" id="294935"/>
    <lineage>
        <taxon>Bacteria</taxon>
        <taxon>Pseudomonadati</taxon>
        <taxon>Pseudomonadota</taxon>
        <taxon>Gammaproteobacteria</taxon>
        <taxon>Vibrionales</taxon>
        <taxon>Vibrionaceae</taxon>
        <taxon>Enterovibrio</taxon>
    </lineage>
</organism>
<gene>
    <name evidence="1" type="ORF">ATN88_20370</name>
</gene>
<dbReference type="STRING" id="294935.ATN88_20370"/>
<reference evidence="1 2" key="1">
    <citation type="submission" date="2015-11" db="EMBL/GenBank/DDBJ databases">
        <title>Genomic Taxonomy of the Vibrionaceae.</title>
        <authorList>
            <person name="Gomez-Gil B."/>
            <person name="Enciso-Ibarra J."/>
        </authorList>
    </citation>
    <scope>NUCLEOTIDE SEQUENCE [LARGE SCALE GENOMIC DNA]</scope>
    <source>
        <strain evidence="1 2">CAIM 912</strain>
    </source>
</reference>
<dbReference type="RefSeq" id="WP_067415411.1">
    <property type="nucleotide sequence ID" value="NZ_LNTY01000033.1"/>
</dbReference>
<proteinExistence type="predicted"/>
<keyword evidence="2" id="KW-1185">Reference proteome</keyword>
<protein>
    <submittedName>
        <fullName evidence="1">Uncharacterized protein</fullName>
    </submittedName>
</protein>
<dbReference type="EMBL" id="LNTY01000033">
    <property type="protein sequence ID" value="KXF81852.1"/>
    <property type="molecule type" value="Genomic_DNA"/>
</dbReference>
<comment type="caution">
    <text evidence="1">The sequence shown here is derived from an EMBL/GenBank/DDBJ whole genome shotgun (WGS) entry which is preliminary data.</text>
</comment>
<sequence>MSIIDAHTLNTFLSLPDLTTFRQLATPAASLMEHEIRESNLDDAALDYDIFDLKPSLTHPASRLTNISRPNMGKRTVSVNNSAELQDGMSQLLRSLTPVKEQLNSLVAVDHFIFQASGYCAIPFTTMSTMIKAGCCLTMLMKVPLHWYLLALFLM</sequence>